<name>A0A922I092_DERFA</name>
<sequence>MLIKGDDLRILFVVQKEQLGERTPAEFGNESYCSSKCLAYSKVFRVEDVIMPCLLRKCQKCHGYTNALIPTTEDQIASIFSNAHSNGLSGFSPIGLYYAAQLNEELKLITQDYQQ</sequence>
<dbReference type="EMBL" id="SDOV01000007">
    <property type="protein sequence ID" value="KAH7638642.1"/>
    <property type="molecule type" value="Genomic_DNA"/>
</dbReference>
<evidence type="ECO:0000313" key="1">
    <source>
        <dbReference type="EMBL" id="KAH7638642.1"/>
    </source>
</evidence>
<keyword evidence="3" id="KW-1185">Reference proteome</keyword>
<proteinExistence type="predicted"/>
<organism evidence="2 3">
    <name type="scientific">Dermatophagoides farinae</name>
    <name type="common">American house dust mite</name>
    <dbReference type="NCBI Taxonomy" id="6954"/>
    <lineage>
        <taxon>Eukaryota</taxon>
        <taxon>Metazoa</taxon>
        <taxon>Ecdysozoa</taxon>
        <taxon>Arthropoda</taxon>
        <taxon>Chelicerata</taxon>
        <taxon>Arachnida</taxon>
        <taxon>Acari</taxon>
        <taxon>Acariformes</taxon>
        <taxon>Sarcoptiformes</taxon>
        <taxon>Astigmata</taxon>
        <taxon>Psoroptidia</taxon>
        <taxon>Analgoidea</taxon>
        <taxon>Pyroglyphidae</taxon>
        <taxon>Dermatophagoidinae</taxon>
        <taxon>Dermatophagoides</taxon>
    </lineage>
</organism>
<protein>
    <submittedName>
        <fullName evidence="2">Uncharacterized protein</fullName>
    </submittedName>
</protein>
<evidence type="ECO:0000313" key="2">
    <source>
        <dbReference type="EMBL" id="KAH9517989.1"/>
    </source>
</evidence>
<accession>A0A922I092</accession>
<reference evidence="1" key="2">
    <citation type="submission" date="2020-06" db="EMBL/GenBank/DDBJ databases">
        <authorList>
            <person name="Ji K."/>
            <person name="Li J."/>
        </authorList>
    </citation>
    <scope>NUCLEOTIDE SEQUENCE</scope>
    <source>
        <strain evidence="1">JKM2019</strain>
        <tissue evidence="1">Whole body</tissue>
    </source>
</reference>
<evidence type="ECO:0000313" key="3">
    <source>
        <dbReference type="Proteomes" id="UP000790347"/>
    </source>
</evidence>
<reference evidence="2" key="4">
    <citation type="journal article" date="2022" name="Res Sq">
        <title>Comparative Genomics Reveals Insights into the Divergent Evolution of Astigmatic Mites and Household Pest Adaptations.</title>
        <authorList>
            <person name="Xiong Q."/>
            <person name="Wan A.T.-Y."/>
            <person name="Liu X.-Y."/>
            <person name="Fung C.S.-H."/>
            <person name="Xiao X."/>
            <person name="Malainual N."/>
            <person name="Hou J."/>
            <person name="Wang L."/>
            <person name="Wang M."/>
            <person name="Yang K."/>
            <person name="Cui Y."/>
            <person name="Leung E."/>
            <person name="Nong W."/>
            <person name="Shin S.-K."/>
            <person name="Au S."/>
            <person name="Jeong K.Y."/>
            <person name="Chew F.T."/>
            <person name="Hui J."/>
            <person name="Leung T.F."/>
            <person name="Tungtrongchitr A."/>
            <person name="Zhong N."/>
            <person name="Liu Z."/>
            <person name="Tsui S."/>
        </authorList>
    </citation>
    <scope>NUCLEOTIDE SEQUENCE</scope>
    <source>
        <strain evidence="2">Derf</strain>
        <tissue evidence="2">Whole organism</tissue>
    </source>
</reference>
<dbReference type="AlphaFoldDB" id="A0A922I092"/>
<comment type="caution">
    <text evidence="2">The sequence shown here is derived from an EMBL/GenBank/DDBJ whole genome shotgun (WGS) entry which is preliminary data.</text>
</comment>
<dbReference type="EMBL" id="ASGP02000003">
    <property type="protein sequence ID" value="KAH9517989.1"/>
    <property type="molecule type" value="Genomic_DNA"/>
</dbReference>
<dbReference type="Proteomes" id="UP000790347">
    <property type="component" value="Unassembled WGS sequence"/>
</dbReference>
<gene>
    <name evidence="2" type="ORF">DERF_008595</name>
    <name evidence="1" type="ORF">HUG17_2675</name>
</gene>
<reference evidence="2" key="1">
    <citation type="submission" date="2013-05" db="EMBL/GenBank/DDBJ databases">
        <authorList>
            <person name="Yim A.K.Y."/>
            <person name="Chan T.F."/>
            <person name="Ji K.M."/>
            <person name="Liu X.Y."/>
            <person name="Zhou J.W."/>
            <person name="Li R.Q."/>
            <person name="Yang K.Y."/>
            <person name="Li J."/>
            <person name="Li M."/>
            <person name="Law P.T.W."/>
            <person name="Wu Y.L."/>
            <person name="Cai Z.L."/>
            <person name="Qin H."/>
            <person name="Bao Y."/>
            <person name="Leung R.K.K."/>
            <person name="Ng P.K.S."/>
            <person name="Zou J."/>
            <person name="Zhong X.J."/>
            <person name="Ran P.X."/>
            <person name="Zhong N.S."/>
            <person name="Liu Z.G."/>
            <person name="Tsui S.K.W."/>
        </authorList>
    </citation>
    <scope>NUCLEOTIDE SEQUENCE</scope>
    <source>
        <strain evidence="2">Derf</strain>
        <tissue evidence="2">Whole organism</tissue>
    </source>
</reference>
<dbReference type="Proteomes" id="UP000828236">
    <property type="component" value="Unassembled WGS sequence"/>
</dbReference>
<reference evidence="1" key="3">
    <citation type="journal article" date="2021" name="World Allergy Organ. J.">
        <title>Chromosome-level assembly of Dermatophagoides farinae genome and transcriptome reveals two novel allergens Der f 37 and Der f 39.</title>
        <authorList>
            <person name="Chen J."/>
            <person name="Cai Z."/>
            <person name="Fan D."/>
            <person name="Hu J."/>
            <person name="Hou Y."/>
            <person name="He Y."/>
            <person name="Zhang Z."/>
            <person name="Zhao Z."/>
            <person name="Gao P."/>
            <person name="Hu W."/>
            <person name="Sun J."/>
            <person name="Li J."/>
            <person name="Ji K."/>
        </authorList>
    </citation>
    <scope>NUCLEOTIDE SEQUENCE</scope>
    <source>
        <strain evidence="1">JKM2019</strain>
    </source>
</reference>